<sequence>MAQLRQACEEGDVDVDQVIDDRGQRRSGSPTPRSGTPRQSDVLTSLTSLATSSSSSIQTLGQEAAQGVAGEVEVGDGPSLRENTPRTRPNGSLSRTNARPPLVHQGSASNMGSKLECLLRGAACLKGLHGGELSDESKEARVQGSKTLMEMSQEDTDAHTLSYQDYDDIDTDTDSDSDSGTSDIPPDTAAVDDAQRNSPKVAAEGKLIPAGSHPNAYSVESEPHQVARRKLKMDQPPMHSFNPESTQLENLSRYAWPPFKRTTSGSSSFDPARASRAQSNVTTSSGGGGNGQPTEHDALAEFIATPSDVIDQDAQELSNYQAPQMFGEAVLPDDEAQTSPGDTAAGRRGSAMDASASASRTQGDVQLSQKEHRRKHDAHSAEWHRLTQGVTRAPSQRDFVTEEQRHSSDGSDSGKIRLFHLLGARQRPAQQHQHQAQEQGHCGEEGDVREEHHGRTLYFLQDDSQLAVHLDQKAFDELEHAQMEKEQACRSLRMQQDDIKRREEADKEASASVVAANAAADVDGGANGKSSIASIDSDGDHERAGLEDGARGQSLSLPVSMGLAASDKVGESAKSTLQAQVRTESGLLGEQAVAQANEQGQEALVHSHIAPAISLEKKLDALKAEFGEVHLRDEAIKELGEERYVCARMWLYAGLH</sequence>
<protein>
    <submittedName>
        <fullName evidence="2">Uncharacterized protein</fullName>
    </submittedName>
</protein>
<reference evidence="2 3" key="1">
    <citation type="submission" date="2014-05" db="EMBL/GenBank/DDBJ databases">
        <title>Draft genome sequence of a rare smut relative, Tilletiaria anomala UBC 951.</title>
        <authorList>
            <consortium name="DOE Joint Genome Institute"/>
            <person name="Toome M."/>
            <person name="Kuo A."/>
            <person name="Henrissat B."/>
            <person name="Lipzen A."/>
            <person name="Tritt A."/>
            <person name="Yoshinaga Y."/>
            <person name="Zane M."/>
            <person name="Barry K."/>
            <person name="Grigoriev I.V."/>
            <person name="Spatafora J.W."/>
            <person name="Aimea M.C."/>
        </authorList>
    </citation>
    <scope>NUCLEOTIDE SEQUENCE [LARGE SCALE GENOMIC DNA]</scope>
    <source>
        <strain evidence="2 3">UBC 951</strain>
    </source>
</reference>
<dbReference type="InParanoid" id="A0A066WDJ3"/>
<feature type="compositionally biased region" description="Polar residues" evidence="1">
    <location>
        <begin position="86"/>
        <end position="97"/>
    </location>
</feature>
<feature type="region of interest" description="Disordered" evidence="1">
    <location>
        <begin position="262"/>
        <end position="295"/>
    </location>
</feature>
<feature type="region of interest" description="Disordered" evidence="1">
    <location>
        <begin position="522"/>
        <end position="553"/>
    </location>
</feature>
<evidence type="ECO:0000256" key="1">
    <source>
        <dbReference type="SAM" id="MobiDB-lite"/>
    </source>
</evidence>
<feature type="region of interest" description="Disordered" evidence="1">
    <location>
        <begin position="332"/>
        <end position="414"/>
    </location>
</feature>
<accession>A0A066WDJ3</accession>
<dbReference type="EMBL" id="JMSN01000015">
    <property type="protein sequence ID" value="KDN52002.1"/>
    <property type="molecule type" value="Genomic_DNA"/>
</dbReference>
<dbReference type="RefSeq" id="XP_013244805.1">
    <property type="nucleotide sequence ID" value="XM_013389351.1"/>
</dbReference>
<feature type="compositionally biased region" description="Polar residues" evidence="1">
    <location>
        <begin position="26"/>
        <end position="42"/>
    </location>
</feature>
<keyword evidence="3" id="KW-1185">Reference proteome</keyword>
<dbReference type="Proteomes" id="UP000027361">
    <property type="component" value="Unassembled WGS sequence"/>
</dbReference>
<organism evidence="2 3">
    <name type="scientific">Tilletiaria anomala (strain ATCC 24038 / CBS 436.72 / UBC 951)</name>
    <dbReference type="NCBI Taxonomy" id="1037660"/>
    <lineage>
        <taxon>Eukaryota</taxon>
        <taxon>Fungi</taxon>
        <taxon>Dikarya</taxon>
        <taxon>Basidiomycota</taxon>
        <taxon>Ustilaginomycotina</taxon>
        <taxon>Exobasidiomycetes</taxon>
        <taxon>Georgefischeriales</taxon>
        <taxon>Tilletiariaceae</taxon>
        <taxon>Tilletiaria</taxon>
    </lineage>
</organism>
<feature type="compositionally biased region" description="Acidic residues" evidence="1">
    <location>
        <begin position="9"/>
        <end position="18"/>
    </location>
</feature>
<feature type="compositionally biased region" description="Basic and acidic residues" evidence="1">
    <location>
        <begin position="538"/>
        <end position="550"/>
    </location>
</feature>
<proteinExistence type="predicted"/>
<feature type="compositionally biased region" description="Basic and acidic residues" evidence="1">
    <location>
        <begin position="399"/>
        <end position="414"/>
    </location>
</feature>
<evidence type="ECO:0000313" key="2">
    <source>
        <dbReference type="EMBL" id="KDN52002.1"/>
    </source>
</evidence>
<feature type="region of interest" description="Disordered" evidence="1">
    <location>
        <begin position="163"/>
        <end position="226"/>
    </location>
</feature>
<comment type="caution">
    <text evidence="2">The sequence shown here is derived from an EMBL/GenBank/DDBJ whole genome shotgun (WGS) entry which is preliminary data.</text>
</comment>
<feature type="compositionally biased region" description="Low complexity" evidence="1">
    <location>
        <begin position="178"/>
        <end position="188"/>
    </location>
</feature>
<feature type="region of interest" description="Disordered" evidence="1">
    <location>
        <begin position="1"/>
        <end position="108"/>
    </location>
</feature>
<gene>
    <name evidence="2" type="ORF">K437DRAFT_45470</name>
</gene>
<evidence type="ECO:0000313" key="3">
    <source>
        <dbReference type="Proteomes" id="UP000027361"/>
    </source>
</evidence>
<dbReference type="GeneID" id="25267498"/>
<feature type="compositionally biased region" description="Acidic residues" evidence="1">
    <location>
        <begin position="165"/>
        <end position="177"/>
    </location>
</feature>
<dbReference type="HOGENOM" id="CLU_418078_0_0_1"/>
<feature type="compositionally biased region" description="Polar residues" evidence="1">
    <location>
        <begin position="356"/>
        <end position="368"/>
    </location>
</feature>
<dbReference type="AlphaFoldDB" id="A0A066WDJ3"/>
<feature type="compositionally biased region" description="Low complexity" evidence="1">
    <location>
        <begin position="43"/>
        <end position="56"/>
    </location>
</feature>
<name>A0A066WDJ3_TILAU</name>